<sequence length="63" mass="6847">MGLRTLEDTLRRGPEFGAYKSSFGARLICLPLLLAWAPAPLTIACNLLEQAGRKRCVTAAWSA</sequence>
<proteinExistence type="predicted"/>
<dbReference type="RefSeq" id="WP_183631267.1">
    <property type="nucleotide sequence ID" value="NZ_BAABLE010000011.1"/>
</dbReference>
<feature type="transmembrane region" description="Helical" evidence="1">
    <location>
        <begin position="23"/>
        <end position="45"/>
    </location>
</feature>
<keyword evidence="1" id="KW-1133">Transmembrane helix</keyword>
<dbReference type="AlphaFoldDB" id="A0A840BBX4"/>
<dbReference type="Proteomes" id="UP000561045">
    <property type="component" value="Unassembled WGS sequence"/>
</dbReference>
<evidence type="ECO:0000313" key="2">
    <source>
        <dbReference type="EMBL" id="MBB4011041.1"/>
    </source>
</evidence>
<evidence type="ECO:0000256" key="1">
    <source>
        <dbReference type="SAM" id="Phobius"/>
    </source>
</evidence>
<name>A0A840BBX4_9RHOO</name>
<dbReference type="EMBL" id="JACIET010000001">
    <property type="protein sequence ID" value="MBB4011041.1"/>
    <property type="molecule type" value="Genomic_DNA"/>
</dbReference>
<protein>
    <submittedName>
        <fullName evidence="2">Uncharacterized protein</fullName>
    </submittedName>
</protein>
<evidence type="ECO:0000313" key="3">
    <source>
        <dbReference type="Proteomes" id="UP000561045"/>
    </source>
</evidence>
<accession>A0A840BBX4</accession>
<gene>
    <name evidence="2" type="ORF">GGR36_000349</name>
</gene>
<comment type="caution">
    <text evidence="2">The sequence shown here is derived from an EMBL/GenBank/DDBJ whole genome shotgun (WGS) entry which is preliminary data.</text>
</comment>
<keyword evidence="3" id="KW-1185">Reference proteome</keyword>
<reference evidence="2 3" key="1">
    <citation type="submission" date="2020-08" db="EMBL/GenBank/DDBJ databases">
        <title>Genomic Encyclopedia of Type Strains, Phase IV (KMG-IV): sequencing the most valuable type-strain genomes for metagenomic binning, comparative biology and taxonomic classification.</title>
        <authorList>
            <person name="Goeker M."/>
        </authorList>
    </citation>
    <scope>NUCLEOTIDE SEQUENCE [LARGE SCALE GENOMIC DNA]</scope>
    <source>
        <strain evidence="2 3">DSM 106739</strain>
    </source>
</reference>
<keyword evidence="1" id="KW-0472">Membrane</keyword>
<keyword evidence="1" id="KW-0812">Transmembrane</keyword>
<organism evidence="2 3">
    <name type="scientific">Niveibacterium umoris</name>
    <dbReference type="NCBI Taxonomy" id="1193620"/>
    <lineage>
        <taxon>Bacteria</taxon>
        <taxon>Pseudomonadati</taxon>
        <taxon>Pseudomonadota</taxon>
        <taxon>Betaproteobacteria</taxon>
        <taxon>Rhodocyclales</taxon>
        <taxon>Rhodocyclaceae</taxon>
        <taxon>Niveibacterium</taxon>
    </lineage>
</organism>